<reference evidence="2 3" key="1">
    <citation type="submission" date="2024-01" db="EMBL/GenBank/DDBJ databases">
        <title>The genomes of 5 underutilized Papilionoideae crops provide insights into root nodulation and disease resistance.</title>
        <authorList>
            <person name="Yuan L."/>
        </authorList>
    </citation>
    <scope>NUCLEOTIDE SEQUENCE [LARGE SCALE GENOMIC DNA]</scope>
    <source>
        <strain evidence="2">LY-2023</strain>
        <tissue evidence="2">Leaf</tissue>
    </source>
</reference>
<name>A0AAN9K6D3_CLITE</name>
<feature type="compositionally biased region" description="Basic and acidic residues" evidence="1">
    <location>
        <begin position="309"/>
        <end position="318"/>
    </location>
</feature>
<dbReference type="EMBL" id="JAYKXN010000002">
    <property type="protein sequence ID" value="KAK7310663.1"/>
    <property type="molecule type" value="Genomic_DNA"/>
</dbReference>
<feature type="region of interest" description="Disordered" evidence="1">
    <location>
        <begin position="305"/>
        <end position="327"/>
    </location>
</feature>
<evidence type="ECO:0000256" key="1">
    <source>
        <dbReference type="SAM" id="MobiDB-lite"/>
    </source>
</evidence>
<protein>
    <submittedName>
        <fullName evidence="2">Uncharacterized protein</fullName>
    </submittedName>
</protein>
<keyword evidence="3" id="KW-1185">Reference proteome</keyword>
<organism evidence="2 3">
    <name type="scientific">Clitoria ternatea</name>
    <name type="common">Butterfly pea</name>
    <dbReference type="NCBI Taxonomy" id="43366"/>
    <lineage>
        <taxon>Eukaryota</taxon>
        <taxon>Viridiplantae</taxon>
        <taxon>Streptophyta</taxon>
        <taxon>Embryophyta</taxon>
        <taxon>Tracheophyta</taxon>
        <taxon>Spermatophyta</taxon>
        <taxon>Magnoliopsida</taxon>
        <taxon>eudicotyledons</taxon>
        <taxon>Gunneridae</taxon>
        <taxon>Pentapetalae</taxon>
        <taxon>rosids</taxon>
        <taxon>fabids</taxon>
        <taxon>Fabales</taxon>
        <taxon>Fabaceae</taxon>
        <taxon>Papilionoideae</taxon>
        <taxon>50 kb inversion clade</taxon>
        <taxon>NPAAA clade</taxon>
        <taxon>indigoferoid/millettioid clade</taxon>
        <taxon>Phaseoleae</taxon>
        <taxon>Clitoria</taxon>
    </lineage>
</organism>
<proteinExistence type="predicted"/>
<evidence type="ECO:0000313" key="3">
    <source>
        <dbReference type="Proteomes" id="UP001359559"/>
    </source>
</evidence>
<dbReference type="Proteomes" id="UP001359559">
    <property type="component" value="Unassembled WGS sequence"/>
</dbReference>
<gene>
    <name evidence="2" type="ORF">RJT34_08299</name>
</gene>
<accession>A0AAN9K6D3</accession>
<sequence length="365" mass="42058">MALALSKGSSNSLKRATEYLIENSRIGLVRKNCGNYPILVNLNTQTIFDSLVNLYATVFTYQWRHFAPFMEAFTPEIADVGATPQVHAARCYISIWFMDLYSSIHESVKKVSCSALIGRYHKQLFRVSHEYDNYLSLLNASIKPTRIKNTPQEGLYIPIIATHADVTSPNPFGILNFNASVDLFFGLFNIIKGQNLMKMTPLSTDPHGRPCWLFDWHEEKKVCAWFHPEGNFDYGDVTLNYILGIPCTPNLGPRDVDDWQLKHFSFRVTPDNVIVESLQRLTVRRFQGCYDVRTLEIDRDYVSPNAKKQRTEKEKSETEETDDSAPVDSDSVARFRLIDWTYYHRVVLNMEKETRTDAHIIINRP</sequence>
<evidence type="ECO:0000313" key="2">
    <source>
        <dbReference type="EMBL" id="KAK7310663.1"/>
    </source>
</evidence>
<comment type="caution">
    <text evidence="2">The sequence shown here is derived from an EMBL/GenBank/DDBJ whole genome shotgun (WGS) entry which is preliminary data.</text>
</comment>
<dbReference type="AlphaFoldDB" id="A0AAN9K6D3"/>